<sequence>MRKGAVSACERGGGGRSDLKIQRRDKDRVFMGEGTMGPNVWKQQRGGELTQTSDFRQTQTQIVLLMGGGGGGWWAGGEVEEEEEEKDGAASLCVIHHHHHRILLSKLWGVGVGAER</sequence>
<name>A0ACB9MDX3_9MYRT</name>
<protein>
    <submittedName>
        <fullName evidence="1">Uncharacterized protein</fullName>
    </submittedName>
</protein>
<evidence type="ECO:0000313" key="1">
    <source>
        <dbReference type="EMBL" id="KAI4321594.1"/>
    </source>
</evidence>
<gene>
    <name evidence="1" type="ORF">MLD38_034959</name>
</gene>
<dbReference type="Proteomes" id="UP001057402">
    <property type="component" value="Chromosome 10"/>
</dbReference>
<keyword evidence="2" id="KW-1185">Reference proteome</keyword>
<accession>A0ACB9MDX3</accession>
<comment type="caution">
    <text evidence="1">The sequence shown here is derived from an EMBL/GenBank/DDBJ whole genome shotgun (WGS) entry which is preliminary data.</text>
</comment>
<proteinExistence type="predicted"/>
<organism evidence="1 2">
    <name type="scientific">Melastoma candidum</name>
    <dbReference type="NCBI Taxonomy" id="119954"/>
    <lineage>
        <taxon>Eukaryota</taxon>
        <taxon>Viridiplantae</taxon>
        <taxon>Streptophyta</taxon>
        <taxon>Embryophyta</taxon>
        <taxon>Tracheophyta</taxon>
        <taxon>Spermatophyta</taxon>
        <taxon>Magnoliopsida</taxon>
        <taxon>eudicotyledons</taxon>
        <taxon>Gunneridae</taxon>
        <taxon>Pentapetalae</taxon>
        <taxon>rosids</taxon>
        <taxon>malvids</taxon>
        <taxon>Myrtales</taxon>
        <taxon>Melastomataceae</taxon>
        <taxon>Melastomatoideae</taxon>
        <taxon>Melastomateae</taxon>
        <taxon>Melastoma</taxon>
    </lineage>
</organism>
<reference evidence="2" key="1">
    <citation type="journal article" date="2023" name="Front. Plant Sci.">
        <title>Chromosomal-level genome assembly of Melastoma candidum provides insights into trichome evolution.</title>
        <authorList>
            <person name="Zhong Y."/>
            <person name="Wu W."/>
            <person name="Sun C."/>
            <person name="Zou P."/>
            <person name="Liu Y."/>
            <person name="Dai S."/>
            <person name="Zhou R."/>
        </authorList>
    </citation>
    <scope>NUCLEOTIDE SEQUENCE [LARGE SCALE GENOMIC DNA]</scope>
</reference>
<evidence type="ECO:0000313" key="2">
    <source>
        <dbReference type="Proteomes" id="UP001057402"/>
    </source>
</evidence>
<dbReference type="EMBL" id="CM042889">
    <property type="protein sequence ID" value="KAI4321594.1"/>
    <property type="molecule type" value="Genomic_DNA"/>
</dbReference>